<dbReference type="Pfam" id="PF13560">
    <property type="entry name" value="HTH_31"/>
    <property type="match status" value="1"/>
</dbReference>
<dbReference type="InterPro" id="IPR010982">
    <property type="entry name" value="Lambda_DNA-bd_dom_sf"/>
</dbReference>
<accession>A0AAC9FHE8</accession>
<dbReference type="InterPro" id="IPR001387">
    <property type="entry name" value="Cro/C1-type_HTH"/>
</dbReference>
<dbReference type="SMART" id="SM00530">
    <property type="entry name" value="HTH_XRE"/>
    <property type="match status" value="1"/>
</dbReference>
<keyword evidence="2" id="KW-0614">Plasmid</keyword>
<proteinExistence type="predicted"/>
<dbReference type="NCBIfam" id="TIGR03070">
    <property type="entry name" value="couple_hipB"/>
    <property type="match status" value="1"/>
</dbReference>
<reference evidence="2 3" key="2">
    <citation type="journal article" date="2016" name="Genome Announc.">
        <title>Complete Genome Sequence of Sphingopyxis macrogoltabida Strain 203N (NBRC 111659), a Polyethylene Glycol Degrader.</title>
        <authorList>
            <person name="Ohtsubo Y."/>
            <person name="Nonoyama S."/>
            <person name="Nagata Y."/>
            <person name="Numata M."/>
            <person name="Tsuchikane K."/>
            <person name="Hosoyama A."/>
            <person name="Yamazoe A."/>
            <person name="Tsuda M."/>
            <person name="Fujita N."/>
            <person name="Kawai F."/>
        </authorList>
    </citation>
    <scope>NUCLEOTIDE SEQUENCE [LARGE SCALE GENOMIC DNA]</scope>
    <source>
        <strain evidence="2 3">203N</strain>
    </source>
</reference>
<gene>
    <name evidence="2" type="ORF">ATM17_30200</name>
</gene>
<evidence type="ECO:0000313" key="2">
    <source>
        <dbReference type="EMBL" id="AMU92533.1"/>
    </source>
</evidence>
<dbReference type="InterPro" id="IPR017507">
    <property type="entry name" value="Tscrpt_reg_HipB-like"/>
</dbReference>
<reference evidence="3" key="1">
    <citation type="submission" date="2015-11" db="EMBL/GenBank/DDBJ databases">
        <title>Complete genome sequence of a polyethylene-glycol degrader Sphingopyxis macrogoltabida 203N (NBRC 111659).</title>
        <authorList>
            <person name="Yoshiyuki O."/>
            <person name="Shouta N."/>
            <person name="Nagata Y."/>
            <person name="Numata M."/>
            <person name="Tsuchikane K."/>
            <person name="Hosoyama A."/>
            <person name="Yamazoe A."/>
            <person name="Tsuda M."/>
            <person name="Fujita N."/>
            <person name="Kawai F."/>
        </authorList>
    </citation>
    <scope>NUCLEOTIDE SEQUENCE [LARGE SCALE GENOMIC DNA]</scope>
    <source>
        <strain evidence="3">203N</strain>
        <plasmid evidence="3">unnamed1</plasmid>
    </source>
</reference>
<dbReference type="PROSITE" id="PS50943">
    <property type="entry name" value="HTH_CROC1"/>
    <property type="match status" value="1"/>
</dbReference>
<name>A0AAC9FHE8_SPHMC</name>
<dbReference type="SUPFAM" id="SSF47413">
    <property type="entry name" value="lambda repressor-like DNA-binding domains"/>
    <property type="match status" value="1"/>
</dbReference>
<keyword evidence="3" id="KW-1185">Reference proteome</keyword>
<dbReference type="Proteomes" id="UP000076088">
    <property type="component" value="Plasmid unnamed1"/>
</dbReference>
<organism evidence="2 3">
    <name type="scientific">Sphingopyxis macrogoltabida</name>
    <name type="common">Sphingomonas macrogoltabidus</name>
    <dbReference type="NCBI Taxonomy" id="33050"/>
    <lineage>
        <taxon>Bacteria</taxon>
        <taxon>Pseudomonadati</taxon>
        <taxon>Pseudomonadota</taxon>
        <taxon>Alphaproteobacteria</taxon>
        <taxon>Sphingomonadales</taxon>
        <taxon>Sphingomonadaceae</taxon>
        <taxon>Sphingopyxis</taxon>
    </lineage>
</organism>
<dbReference type="AlphaFoldDB" id="A0AAC9FHE8"/>
<dbReference type="EMBL" id="CP013345">
    <property type="protein sequence ID" value="AMU92533.1"/>
    <property type="molecule type" value="Genomic_DNA"/>
</dbReference>
<evidence type="ECO:0000313" key="3">
    <source>
        <dbReference type="Proteomes" id="UP000076088"/>
    </source>
</evidence>
<dbReference type="GO" id="GO:0003677">
    <property type="term" value="F:DNA binding"/>
    <property type="evidence" value="ECO:0007669"/>
    <property type="project" value="InterPro"/>
</dbReference>
<geneLocation type="plasmid" evidence="2 3">
    <name>unnamed1</name>
</geneLocation>
<evidence type="ECO:0000259" key="1">
    <source>
        <dbReference type="PROSITE" id="PS50943"/>
    </source>
</evidence>
<sequence>MRLASVADLGALVRTARLQLGLTQQRFADLAGVGRRFVSELESGKPTLEAARVLRCCAAAGIDIFAELRAQ</sequence>
<protein>
    <recommendedName>
        <fullName evidence="1">HTH cro/C1-type domain-containing protein</fullName>
    </recommendedName>
</protein>
<feature type="domain" description="HTH cro/C1-type" evidence="1">
    <location>
        <begin position="13"/>
        <end position="45"/>
    </location>
</feature>
<dbReference type="CDD" id="cd00093">
    <property type="entry name" value="HTH_XRE"/>
    <property type="match status" value="1"/>
</dbReference>
<dbReference type="Gene3D" id="1.10.260.40">
    <property type="entry name" value="lambda repressor-like DNA-binding domains"/>
    <property type="match status" value="1"/>
</dbReference>